<reference evidence="1 2" key="1">
    <citation type="journal article" date="2022" name="Hortic Res">
        <title>A haplotype resolved chromosomal level avocado genome allows analysis of novel avocado genes.</title>
        <authorList>
            <person name="Nath O."/>
            <person name="Fletcher S.J."/>
            <person name="Hayward A."/>
            <person name="Shaw L.M."/>
            <person name="Masouleh A.K."/>
            <person name="Furtado A."/>
            <person name="Henry R.J."/>
            <person name="Mitter N."/>
        </authorList>
    </citation>
    <scope>NUCLEOTIDE SEQUENCE [LARGE SCALE GENOMIC DNA]</scope>
    <source>
        <strain evidence="2">cv. Hass</strain>
    </source>
</reference>
<evidence type="ECO:0000313" key="1">
    <source>
        <dbReference type="EMBL" id="KAJ8633707.1"/>
    </source>
</evidence>
<evidence type="ECO:0000313" key="2">
    <source>
        <dbReference type="Proteomes" id="UP001234297"/>
    </source>
</evidence>
<proteinExistence type="predicted"/>
<dbReference type="Proteomes" id="UP001234297">
    <property type="component" value="Chromosome 8"/>
</dbReference>
<keyword evidence="2" id="KW-1185">Reference proteome</keyword>
<sequence length="78" mass="8970">MINTNTYPMSDDQTLVDPSDDRLQVDSLDDQPQDDPSDEQSQGDSTDDQPQEDPSNERISPKWTRLTTRHQIMKGQKH</sequence>
<comment type="caution">
    <text evidence="1">The sequence shown here is derived from an EMBL/GenBank/DDBJ whole genome shotgun (WGS) entry which is preliminary data.</text>
</comment>
<accession>A0ACC2LKS6</accession>
<protein>
    <submittedName>
        <fullName evidence="1">Uncharacterized protein</fullName>
    </submittedName>
</protein>
<organism evidence="1 2">
    <name type="scientific">Persea americana</name>
    <name type="common">Avocado</name>
    <dbReference type="NCBI Taxonomy" id="3435"/>
    <lineage>
        <taxon>Eukaryota</taxon>
        <taxon>Viridiplantae</taxon>
        <taxon>Streptophyta</taxon>
        <taxon>Embryophyta</taxon>
        <taxon>Tracheophyta</taxon>
        <taxon>Spermatophyta</taxon>
        <taxon>Magnoliopsida</taxon>
        <taxon>Magnoliidae</taxon>
        <taxon>Laurales</taxon>
        <taxon>Lauraceae</taxon>
        <taxon>Persea</taxon>
    </lineage>
</organism>
<name>A0ACC2LKS6_PERAE</name>
<gene>
    <name evidence="1" type="ORF">MRB53_027043</name>
</gene>
<dbReference type="EMBL" id="CM056816">
    <property type="protein sequence ID" value="KAJ8633707.1"/>
    <property type="molecule type" value="Genomic_DNA"/>
</dbReference>